<keyword evidence="1" id="KW-0472">Membrane</keyword>
<comment type="caution">
    <text evidence="2">The sequence shown here is derived from an EMBL/GenBank/DDBJ whole genome shotgun (WGS) entry which is preliminary data.</text>
</comment>
<dbReference type="AlphaFoldDB" id="A0A927D348"/>
<keyword evidence="3" id="KW-1185">Reference proteome</keyword>
<protein>
    <submittedName>
        <fullName evidence="2">Uncharacterized protein</fullName>
    </submittedName>
</protein>
<name>A0A927D348_9BACI</name>
<organism evidence="2 3">
    <name type="scientific">Peribacillus faecalis</name>
    <dbReference type="NCBI Taxonomy" id="2772559"/>
    <lineage>
        <taxon>Bacteria</taxon>
        <taxon>Bacillati</taxon>
        <taxon>Bacillota</taxon>
        <taxon>Bacilli</taxon>
        <taxon>Bacillales</taxon>
        <taxon>Bacillaceae</taxon>
        <taxon>Peribacillus</taxon>
    </lineage>
</organism>
<evidence type="ECO:0000313" key="2">
    <source>
        <dbReference type="EMBL" id="MBD3110219.1"/>
    </source>
</evidence>
<evidence type="ECO:0000256" key="1">
    <source>
        <dbReference type="SAM" id="Phobius"/>
    </source>
</evidence>
<keyword evidence="1" id="KW-0812">Transmembrane</keyword>
<accession>A0A927D348</accession>
<dbReference type="EMBL" id="JACXSI010000060">
    <property type="protein sequence ID" value="MBD3110219.1"/>
    <property type="molecule type" value="Genomic_DNA"/>
</dbReference>
<feature type="transmembrane region" description="Helical" evidence="1">
    <location>
        <begin position="31"/>
        <end position="56"/>
    </location>
</feature>
<dbReference type="Proteomes" id="UP000602076">
    <property type="component" value="Unassembled WGS sequence"/>
</dbReference>
<sequence length="77" mass="8979">MRERLLFCLLFIGIMLYYAIPRFSFSDSLEQAIFFASWLIFAVLAVGGNIAAVLYMPKKQVENVKRATAKRKRMHNY</sequence>
<proteinExistence type="predicted"/>
<keyword evidence="1" id="KW-1133">Transmembrane helix</keyword>
<dbReference type="RefSeq" id="WP_190999755.1">
    <property type="nucleotide sequence ID" value="NZ_JACXSI010000060.1"/>
</dbReference>
<evidence type="ECO:0000313" key="3">
    <source>
        <dbReference type="Proteomes" id="UP000602076"/>
    </source>
</evidence>
<reference evidence="2" key="1">
    <citation type="submission" date="2020-09" db="EMBL/GenBank/DDBJ databases">
        <title>Bacillus faecalis sp. nov., a moderately halophilic bacterium isolated from cow faeces.</title>
        <authorList>
            <person name="Jiang L."/>
            <person name="Lee J."/>
        </authorList>
    </citation>
    <scope>NUCLEOTIDE SEQUENCE</scope>
    <source>
        <strain evidence="2">AGMB 02131</strain>
    </source>
</reference>
<gene>
    <name evidence="2" type="ORF">IEO70_17945</name>
</gene>